<dbReference type="Proteomes" id="UP000745577">
    <property type="component" value="Unassembled WGS sequence"/>
</dbReference>
<keyword evidence="1" id="KW-1133">Transmembrane helix</keyword>
<dbReference type="AlphaFoldDB" id="A0A955I864"/>
<dbReference type="EMBL" id="JAGQLL010000006">
    <property type="protein sequence ID" value="MCA9379689.1"/>
    <property type="molecule type" value="Genomic_DNA"/>
</dbReference>
<name>A0A955I864_9BACT</name>
<evidence type="ECO:0000256" key="1">
    <source>
        <dbReference type="SAM" id="Phobius"/>
    </source>
</evidence>
<keyword evidence="1" id="KW-0812">Transmembrane</keyword>
<comment type="caution">
    <text evidence="2">The sequence shown here is derived from an EMBL/GenBank/DDBJ whole genome shotgun (WGS) entry which is preliminary data.</text>
</comment>
<accession>A0A955I864</accession>
<protein>
    <submittedName>
        <fullName evidence="2">Uncharacterized protein</fullName>
    </submittedName>
</protein>
<keyword evidence="1" id="KW-0472">Membrane</keyword>
<organism evidence="2 3">
    <name type="scientific">Candidatus Dojkabacteria bacterium</name>
    <dbReference type="NCBI Taxonomy" id="2099670"/>
    <lineage>
        <taxon>Bacteria</taxon>
        <taxon>Candidatus Dojkabacteria</taxon>
    </lineage>
</organism>
<sequence length="116" mass="12693">MNEIPKESKLKPIGRILVGIASGYFFGTLLDGEPNSANAVLLATASIVPLFFSKLMKYRFDIGDQEPIGSENLKYMGNGCSDKFRTTLQLGAGLMMSPAVEKWGSDVFQMAIRIIN</sequence>
<reference evidence="2" key="1">
    <citation type="submission" date="2020-04" db="EMBL/GenBank/DDBJ databases">
        <authorList>
            <person name="Zhang T."/>
        </authorList>
    </citation>
    <scope>NUCLEOTIDE SEQUENCE</scope>
    <source>
        <strain evidence="2">HKST-UBA15</strain>
    </source>
</reference>
<evidence type="ECO:0000313" key="2">
    <source>
        <dbReference type="EMBL" id="MCA9379689.1"/>
    </source>
</evidence>
<reference evidence="2" key="2">
    <citation type="journal article" date="2021" name="Microbiome">
        <title>Successional dynamics and alternative stable states in a saline activated sludge microbial community over 9 years.</title>
        <authorList>
            <person name="Wang Y."/>
            <person name="Ye J."/>
            <person name="Ju F."/>
            <person name="Liu L."/>
            <person name="Boyd J.A."/>
            <person name="Deng Y."/>
            <person name="Parks D.H."/>
            <person name="Jiang X."/>
            <person name="Yin X."/>
            <person name="Woodcroft B.J."/>
            <person name="Tyson G.W."/>
            <person name="Hugenholtz P."/>
            <person name="Polz M.F."/>
            <person name="Zhang T."/>
        </authorList>
    </citation>
    <scope>NUCLEOTIDE SEQUENCE</scope>
    <source>
        <strain evidence="2">HKST-UBA15</strain>
    </source>
</reference>
<proteinExistence type="predicted"/>
<evidence type="ECO:0000313" key="3">
    <source>
        <dbReference type="Proteomes" id="UP000745577"/>
    </source>
</evidence>
<feature type="transmembrane region" description="Helical" evidence="1">
    <location>
        <begin position="36"/>
        <end position="52"/>
    </location>
</feature>
<feature type="transmembrane region" description="Helical" evidence="1">
    <location>
        <begin position="12"/>
        <end position="30"/>
    </location>
</feature>
<gene>
    <name evidence="2" type="ORF">KC675_00765</name>
</gene>